<proteinExistence type="predicted"/>
<dbReference type="PROSITE" id="PS51198">
    <property type="entry name" value="UVRD_HELICASE_ATP_BIND"/>
    <property type="match status" value="1"/>
</dbReference>
<comment type="caution">
    <text evidence="7">The sequence shown here is derived from an EMBL/GenBank/DDBJ whole genome shotgun (WGS) entry which is preliminary data.</text>
</comment>
<dbReference type="GO" id="GO:0003678">
    <property type="term" value="F:DNA helicase activity"/>
    <property type="evidence" value="ECO:0007669"/>
    <property type="project" value="InterPro"/>
</dbReference>
<evidence type="ECO:0000256" key="5">
    <source>
        <dbReference type="PROSITE-ProRule" id="PRU00560"/>
    </source>
</evidence>
<accession>A0A4R4DXW8</accession>
<reference evidence="7 8" key="1">
    <citation type="submission" date="2019-03" db="EMBL/GenBank/DDBJ databases">
        <authorList>
            <person name="Kim M.K.M."/>
        </authorList>
    </citation>
    <scope>NUCLEOTIDE SEQUENCE [LARGE SCALE GENOMIC DNA]</scope>
    <source>
        <strain evidence="7 8">17J68-15</strain>
    </source>
</reference>
<dbReference type="InterPro" id="IPR027417">
    <property type="entry name" value="P-loop_NTPase"/>
</dbReference>
<organism evidence="7 8">
    <name type="scientific">Flaviaesturariibacter aridisoli</name>
    <dbReference type="NCBI Taxonomy" id="2545761"/>
    <lineage>
        <taxon>Bacteria</taxon>
        <taxon>Pseudomonadati</taxon>
        <taxon>Bacteroidota</taxon>
        <taxon>Chitinophagia</taxon>
        <taxon>Chitinophagales</taxon>
        <taxon>Chitinophagaceae</taxon>
        <taxon>Flaviaestuariibacter</taxon>
    </lineage>
</organism>
<dbReference type="OrthoDB" id="9787585at2"/>
<keyword evidence="2 5" id="KW-0378">Hydrolase</keyword>
<dbReference type="AlphaFoldDB" id="A0A4R4DXW8"/>
<evidence type="ECO:0000256" key="1">
    <source>
        <dbReference type="ARBA" id="ARBA00022741"/>
    </source>
</evidence>
<dbReference type="GO" id="GO:0005524">
    <property type="term" value="F:ATP binding"/>
    <property type="evidence" value="ECO:0007669"/>
    <property type="project" value="UniProtKB-UniRule"/>
</dbReference>
<feature type="binding site" evidence="5">
    <location>
        <begin position="347"/>
        <end position="354"/>
    </location>
    <ligand>
        <name>ATP</name>
        <dbReference type="ChEBI" id="CHEBI:30616"/>
    </ligand>
</feature>
<keyword evidence="4 5" id="KW-0067">ATP-binding</keyword>
<dbReference type="GO" id="GO:0016787">
    <property type="term" value="F:hydrolase activity"/>
    <property type="evidence" value="ECO:0007669"/>
    <property type="project" value="UniProtKB-UniRule"/>
</dbReference>
<keyword evidence="8" id="KW-1185">Reference proteome</keyword>
<feature type="domain" description="UvrD-like helicase ATP-binding" evidence="6">
    <location>
        <begin position="326"/>
        <end position="656"/>
    </location>
</feature>
<evidence type="ECO:0000259" key="6">
    <source>
        <dbReference type="PROSITE" id="PS51198"/>
    </source>
</evidence>
<evidence type="ECO:0000256" key="4">
    <source>
        <dbReference type="ARBA" id="ARBA00022840"/>
    </source>
</evidence>
<sequence>MQKQTFTNWLLQQQPTLEKVIHNAALAFYQKHKNTDNFRYDLQKAQQEAYHLTEGKDLCYDRYTTPLTYSLWYQARRINVFLTQFADKVMEACDAQTPIEIFDLGAGTGCVQICFGLGFIAFMRNTNKRPMLRIINVDSSPFMLDYLRSYLWPEMIRHYPELQNFPVEYHVYSWSNRQEVGVSNPWICASYLFDSTDNKEYLESNFNELIATFEPSKVLLLTSAQENKRRLMLSLSGNLQKNNYKLNNTKTNGDLFQGTLSSLTAFRDQLRTEYGLRASTYPVSWRDHSFEAIALEKVQSGIMFNLRDVPDTFDIFNPPLRIRRNVELNELQEKAARFETNPSVIVGPAGCGKSVVITEKIINVFEHFQWQKPLSILVTTFNKSLIKQLRAWLIDMLGAKGKSYTIHEYRDPSDGTGIIKIKGDKECEIKLVHFEMLPKLVGRIVMRPFDESLHLNKLSQIIAEVRDELDLNPKAYTKVMEPAFLMEEYHRVIFGLQCKLSLGEEHYQNLERVGRGNNPKLDSGMARKAVWTALHKYALWMHRTERAGHSFIARRQLFYNKLKQGQAPEMFDYIFVDEFQDCTPADFEIMSMLVREANNLHIAGDLAQAVHIGKAGSIPRGDDEMNRRTFHRLKGSYRLPFRVCEALQPLSSYVSGNREERNGTEAITPYKGAPPGARPIIVFANDTEALSKKIISIRERYRCFDVDLITILERDNNICNKIRPNGILVETSTILKLKGLEKNLVVWSLQAPVEFEKEIFEFAYTITTRTNCLLIIAGTPEIIPAYRPVLNYLNEERLIYWDIESERSFLEEKKRAIVIEQEEVP</sequence>
<dbReference type="GO" id="GO:0003677">
    <property type="term" value="F:DNA binding"/>
    <property type="evidence" value="ECO:0007669"/>
    <property type="project" value="InterPro"/>
</dbReference>
<dbReference type="Pfam" id="PF00580">
    <property type="entry name" value="UvrD-helicase"/>
    <property type="match status" value="1"/>
</dbReference>
<protein>
    <submittedName>
        <fullName evidence="7">ATP-dependent helicase</fullName>
    </submittedName>
</protein>
<dbReference type="SUPFAM" id="SSF52540">
    <property type="entry name" value="P-loop containing nucleoside triphosphate hydrolases"/>
    <property type="match status" value="1"/>
</dbReference>
<evidence type="ECO:0000313" key="7">
    <source>
        <dbReference type="EMBL" id="TCZ68373.1"/>
    </source>
</evidence>
<dbReference type="InterPro" id="IPR000212">
    <property type="entry name" value="DNA_helicase_UvrD/REP"/>
</dbReference>
<dbReference type="RefSeq" id="WP_131852813.1">
    <property type="nucleotide sequence ID" value="NZ_SKFH01000027.1"/>
</dbReference>
<dbReference type="InterPro" id="IPR014016">
    <property type="entry name" value="UvrD-like_ATP-bd"/>
</dbReference>
<dbReference type="PANTHER" id="PTHR11070">
    <property type="entry name" value="UVRD / RECB / PCRA DNA HELICASE FAMILY MEMBER"/>
    <property type="match status" value="1"/>
</dbReference>
<name>A0A4R4DXW8_9BACT</name>
<evidence type="ECO:0000256" key="2">
    <source>
        <dbReference type="ARBA" id="ARBA00022801"/>
    </source>
</evidence>
<keyword evidence="1 5" id="KW-0547">Nucleotide-binding</keyword>
<gene>
    <name evidence="7" type="ORF">E0486_13900</name>
</gene>
<keyword evidence="3 5" id="KW-0347">Helicase</keyword>
<dbReference type="Proteomes" id="UP000295164">
    <property type="component" value="Unassembled WGS sequence"/>
</dbReference>
<evidence type="ECO:0000256" key="3">
    <source>
        <dbReference type="ARBA" id="ARBA00022806"/>
    </source>
</evidence>
<evidence type="ECO:0000313" key="8">
    <source>
        <dbReference type="Proteomes" id="UP000295164"/>
    </source>
</evidence>
<dbReference type="EMBL" id="SKFH01000027">
    <property type="protein sequence ID" value="TCZ68373.1"/>
    <property type="molecule type" value="Genomic_DNA"/>
</dbReference>
<dbReference type="Gene3D" id="3.40.50.300">
    <property type="entry name" value="P-loop containing nucleotide triphosphate hydrolases"/>
    <property type="match status" value="1"/>
</dbReference>